<sequence length="144" mass="16309">MDQWESRIIRTRKMLTVDSCLCCRLETGGLVIGWLTLITSILGSISLLGFLLVLCIYNCNDMAKLFDNWTYEDLELCNGLRGVLIGVFFLLLGFIVLVGFFGFRCIQGTKARDHFRVKPLMILMAISTVLSLLQVLTFRSYAIV</sequence>
<dbReference type="OrthoDB" id="10562669at2759"/>
<organism evidence="2 3">
    <name type="scientific">Pseudolycoriella hygida</name>
    <dbReference type="NCBI Taxonomy" id="35572"/>
    <lineage>
        <taxon>Eukaryota</taxon>
        <taxon>Metazoa</taxon>
        <taxon>Ecdysozoa</taxon>
        <taxon>Arthropoda</taxon>
        <taxon>Hexapoda</taxon>
        <taxon>Insecta</taxon>
        <taxon>Pterygota</taxon>
        <taxon>Neoptera</taxon>
        <taxon>Endopterygota</taxon>
        <taxon>Diptera</taxon>
        <taxon>Nematocera</taxon>
        <taxon>Sciaroidea</taxon>
        <taxon>Sciaridae</taxon>
        <taxon>Pseudolycoriella</taxon>
    </lineage>
</organism>
<evidence type="ECO:0000256" key="1">
    <source>
        <dbReference type="SAM" id="Phobius"/>
    </source>
</evidence>
<reference evidence="2" key="1">
    <citation type="submission" date="2022-07" db="EMBL/GenBank/DDBJ databases">
        <authorList>
            <person name="Trinca V."/>
            <person name="Uliana J.V.C."/>
            <person name="Torres T.T."/>
            <person name="Ward R.J."/>
            <person name="Monesi N."/>
        </authorList>
    </citation>
    <scope>NUCLEOTIDE SEQUENCE</scope>
    <source>
        <strain evidence="2">HSMRA1968</strain>
        <tissue evidence="2">Whole embryos</tissue>
    </source>
</reference>
<dbReference type="AlphaFoldDB" id="A0A9Q0RY94"/>
<accession>A0A9Q0RY94</accession>
<evidence type="ECO:0000313" key="2">
    <source>
        <dbReference type="EMBL" id="KAJ6636698.1"/>
    </source>
</evidence>
<gene>
    <name evidence="2" type="ORF">Bhyg_15291</name>
</gene>
<name>A0A9Q0RY94_9DIPT</name>
<feature type="non-terminal residue" evidence="2">
    <location>
        <position position="1"/>
    </location>
</feature>
<keyword evidence="1" id="KW-0812">Transmembrane</keyword>
<feature type="transmembrane region" description="Helical" evidence="1">
    <location>
        <begin position="79"/>
        <end position="101"/>
    </location>
</feature>
<feature type="transmembrane region" description="Helical" evidence="1">
    <location>
        <begin position="34"/>
        <end position="59"/>
    </location>
</feature>
<comment type="caution">
    <text evidence="2">The sequence shown here is derived from an EMBL/GenBank/DDBJ whole genome shotgun (WGS) entry which is preliminary data.</text>
</comment>
<feature type="transmembrane region" description="Helical" evidence="1">
    <location>
        <begin position="122"/>
        <end position="142"/>
    </location>
</feature>
<keyword evidence="1" id="KW-0472">Membrane</keyword>
<protein>
    <submittedName>
        <fullName evidence="2">Uncharacterized protein</fullName>
    </submittedName>
</protein>
<proteinExistence type="predicted"/>
<evidence type="ECO:0000313" key="3">
    <source>
        <dbReference type="Proteomes" id="UP001151699"/>
    </source>
</evidence>
<dbReference type="EMBL" id="WJQU01000004">
    <property type="protein sequence ID" value="KAJ6636698.1"/>
    <property type="molecule type" value="Genomic_DNA"/>
</dbReference>
<keyword evidence="3" id="KW-1185">Reference proteome</keyword>
<dbReference type="Proteomes" id="UP001151699">
    <property type="component" value="Chromosome C"/>
</dbReference>
<keyword evidence="1" id="KW-1133">Transmembrane helix</keyword>